<reference evidence="4" key="1">
    <citation type="submission" date="2016-10" db="EMBL/GenBank/DDBJ databases">
        <authorList>
            <person name="Varghese N."/>
        </authorList>
    </citation>
    <scope>NUCLEOTIDE SEQUENCE [LARGE SCALE GENOMIC DNA]</scope>
    <source>
        <strain evidence="4">DSM 20639</strain>
    </source>
</reference>
<feature type="compositionally biased region" description="Basic residues" evidence="1">
    <location>
        <begin position="158"/>
        <end position="167"/>
    </location>
</feature>
<dbReference type="EMBL" id="FNAU01000004">
    <property type="protein sequence ID" value="SDE22942.1"/>
    <property type="molecule type" value="Genomic_DNA"/>
</dbReference>
<protein>
    <submittedName>
        <fullName evidence="3">Uncharacterized protein</fullName>
    </submittedName>
</protein>
<evidence type="ECO:0000313" key="2">
    <source>
        <dbReference type="EMBL" id="MDY5153639.1"/>
    </source>
</evidence>
<sequence length="1749" mass="185452">MSPFFKRNRNKNNASREGVEEVQAGEFSTPSAESPAPSAASSEVANSEAASFTEPGSVPSADSTAGFSLTPGETTSAAEGTTGASVASANSAADNAAESPADLELPLHRDVTARSETQLTSRTLAPSVESRPSAGPGRAAGTPPARHAALGGGWSRRSALRSGRRYRAAGTSSRTDSRDAEARNTGLSGESFWGGGGATAMTSAEEAAEPAVQLPEPSREELLATALDEWRQELTAAVAENESKGTNPVIDLTHPHPTGAAQIASGSPALLTSLIREPYAQNEALSTLVQLRQKIAENREKYGYAVVHFAIGEITWTELPPRKDGDQLENFYEQTGELKLDPLEIRRREAAAEAGLGLASANLSGTGTSSTSSTAGTASTSGAATHAFAAGNSTANSAASSSAYSGGPVDDNAQAEALARPNSSYLETSTAVREVQEVTHAVLLRTVRLEDEGKDCRIVPTRDISVNPKIIAALRAHGTPTREIRKLSSLGSMSEDEALNQVRQLAQIYLPGASYTPARKLGIFIDPNREILEDVNQARPYIRRSGVLAAVAGHTETRKLTTVPLAPADREDRSPEGERGVGDQDVAELAAVEAVATGRDVVIDTPPGSNDFGAKVSVAADAAGSGRSVLYVPGSANEARAFVEEMNRLGVGNLVVDFTDLDGAPLRLRTGLRQRIPEVDDAATLELRARLKETRRALKNYVAALHETDPAWGMSVHDVLQKLTQLTHGQHAPATEVRLAADVARDVYEHWDEVLEQLVEAARAGAFEGTDGSPWATSTVRTEAEAERAYSVASRMASETVPLAMEQSQRIASETGLDRPATVAAWIEQTKMLDGVSATLDVFKPDIYARSVEDMVIATATDEWRAQHGESMKRSQRRALRKQAKDYVRPGVSVHDMHHALLEVKKQREVWRRYSSDSSWPTLPEGMPMIRATAREVEERVAELESFLPGIGKLDQMPIEELVALTRKLAAGQSVIASQPRRNELLSGLHRRGLGALVEDCAQREVPVQKIASELELALTNSIFEQLIARNTVLADLGPAELTELLTQFRTLDKQHTETLPGPIMRAAVTNMRNIARKYREDTLTLDARLGTGGVAALPEVTRDYSALVQASRPVWVMPAAVVAHILPPAPWADVVLLDGIGSTPLSRVLGVMVRGGQIAAFGDVRGAEPGSALADLAEVLPHVELPAFRTQHDGLATEFLSELGYGDVLVPMPSTRENDPHLLTVVDGRGVPAPSTGMVEATPAEVDAVVDAVVNHALSRPQESLAVVSISESHTEQVRQAIDRAVAENPALANGLRESGPEPFAVLNVVEAEGLRRDSIILTVGFGKTVHGRVLHSFGPLLRPEGVSGLVAAVCAARRDTRIISAIGPGEIDIDDLSGKGPRLLAYLLDIAGGRGANHAEPSMVGFTALESDLVSRLQAAGLSVATHYGYDSGMRIPIVVTESDEDETKPAESPAGTSAAIAPLSGASTETSAPTVNPTAPSAGAPSAVSGGGAALPASTELSSTGTSEAAVAPSMSGAHNASCSADAAVRTAVEAGVKPGHKVAVLLDVDDYVAEPSLRRRDRYTAEVLEELGWRVYQTFTASLFLDPAGETERIIELLRRPGADAEPAPSGPEPVEVPSTVESAAWAAFGTEDDHAEVERELAQAAAQTEREEARKQRGPRPEITPGLPLAAYSDDQLDAMVAWIGSDGVERSELDFMKALRAELDIKRRGAQIDAILRNVVRRSGLLSPQNSKPGSSQNSQPGR</sequence>
<dbReference type="Proteomes" id="UP000182744">
    <property type="component" value="Unassembled WGS sequence"/>
</dbReference>
<feature type="compositionally biased region" description="Polar residues" evidence="1">
    <location>
        <begin position="1468"/>
        <end position="1479"/>
    </location>
</feature>
<dbReference type="RefSeq" id="WP_074661551.1">
    <property type="nucleotide sequence ID" value="NZ_FNAU01000004.1"/>
</dbReference>
<reference evidence="3" key="2">
    <citation type="submission" date="2016-10" db="EMBL/GenBank/DDBJ databases">
        <authorList>
            <person name="de Groot N.N."/>
        </authorList>
    </citation>
    <scope>NUCLEOTIDE SEQUENCE [LARGE SCALE GENOMIC DNA]</scope>
    <source>
        <strain evidence="3">DSM 20639</strain>
    </source>
</reference>
<feature type="region of interest" description="Disordered" evidence="1">
    <location>
        <begin position="1467"/>
        <end position="1515"/>
    </location>
</feature>
<feature type="region of interest" description="Disordered" evidence="1">
    <location>
        <begin position="1"/>
        <end position="216"/>
    </location>
</feature>
<feature type="region of interest" description="Disordered" evidence="1">
    <location>
        <begin position="360"/>
        <end position="379"/>
    </location>
</feature>
<feature type="compositionally biased region" description="Low complexity" evidence="1">
    <location>
        <begin position="131"/>
        <end position="157"/>
    </location>
</feature>
<feature type="compositionally biased region" description="Polar residues" evidence="1">
    <location>
        <begin position="114"/>
        <end position="124"/>
    </location>
</feature>
<feature type="compositionally biased region" description="Low complexity" evidence="1">
    <location>
        <begin position="70"/>
        <end position="102"/>
    </location>
</feature>
<feature type="region of interest" description="Disordered" evidence="1">
    <location>
        <begin position="559"/>
        <end position="582"/>
    </location>
</feature>
<name>A0A1G7B7K3_9ACTO</name>
<feature type="region of interest" description="Disordered" evidence="1">
    <location>
        <begin position="1729"/>
        <end position="1749"/>
    </location>
</feature>
<evidence type="ECO:0000313" key="4">
    <source>
        <dbReference type="Proteomes" id="UP000182744"/>
    </source>
</evidence>
<feature type="region of interest" description="Disordered" evidence="1">
    <location>
        <begin position="1648"/>
        <end position="1673"/>
    </location>
</feature>
<accession>A0A1G7B7K3</accession>
<feature type="compositionally biased region" description="Low complexity" evidence="1">
    <location>
        <begin position="30"/>
        <end position="51"/>
    </location>
</feature>
<feature type="compositionally biased region" description="Low complexity" evidence="1">
    <location>
        <begin position="199"/>
        <end position="211"/>
    </location>
</feature>
<dbReference type="Proteomes" id="UP001273799">
    <property type="component" value="Unassembled WGS sequence"/>
</dbReference>
<keyword evidence="4" id="KW-1185">Reference proteome</keyword>
<evidence type="ECO:0000256" key="1">
    <source>
        <dbReference type="SAM" id="MobiDB-lite"/>
    </source>
</evidence>
<organism evidence="3 4">
    <name type="scientific">Actinobaculum suis</name>
    <dbReference type="NCBI Taxonomy" id="1657"/>
    <lineage>
        <taxon>Bacteria</taxon>
        <taxon>Bacillati</taxon>
        <taxon>Actinomycetota</taxon>
        <taxon>Actinomycetes</taxon>
        <taxon>Actinomycetales</taxon>
        <taxon>Actinomycetaceae</taxon>
        <taxon>Actinobaculum</taxon>
    </lineage>
</organism>
<reference evidence="2" key="3">
    <citation type="submission" date="2023-10" db="EMBL/GenBank/DDBJ databases">
        <title>Whole Genome based description of the genera Actinobaculum and Actinotignum reveals a complex phylogenetic relationship within the species included in the genus Actinotignum.</title>
        <authorList>
            <person name="Jensen C.S."/>
            <person name="Dargis R."/>
            <person name="Kemp M."/>
            <person name="Christensen J.J."/>
        </authorList>
    </citation>
    <scope>NUCLEOTIDE SEQUENCE</scope>
    <source>
        <strain evidence="2">Actinobaculum_suis_CCUG19206T</strain>
    </source>
</reference>
<gene>
    <name evidence="2" type="ORF">R6G71_06200</name>
    <name evidence="3" type="ORF">SAMN05421878_10450</name>
</gene>
<feature type="compositionally biased region" description="Polar residues" evidence="1">
    <location>
        <begin position="1732"/>
        <end position="1749"/>
    </location>
</feature>
<proteinExistence type="predicted"/>
<evidence type="ECO:0000313" key="3">
    <source>
        <dbReference type="EMBL" id="SDE22942.1"/>
    </source>
</evidence>
<feature type="compositionally biased region" description="Low complexity" evidence="1">
    <location>
        <begin position="1480"/>
        <end position="1501"/>
    </location>
</feature>
<dbReference type="EMBL" id="JAWNFU010000003">
    <property type="protein sequence ID" value="MDY5153639.1"/>
    <property type="molecule type" value="Genomic_DNA"/>
</dbReference>
<feature type="compositionally biased region" description="Basic and acidic residues" evidence="1">
    <location>
        <begin position="568"/>
        <end position="582"/>
    </location>
</feature>
<feature type="compositionally biased region" description="Basic residues" evidence="1">
    <location>
        <begin position="1"/>
        <end position="10"/>
    </location>
</feature>